<reference evidence="5 6" key="1">
    <citation type="submission" date="2020-05" db="EMBL/GenBank/DDBJ databases">
        <title>Whole genome sequencing and identification of novel metabolites from Paenibacillus alvei strain JR949.</title>
        <authorList>
            <person name="Rajendhran J."/>
            <person name="Sree Pranav P."/>
            <person name="Mahalakshmi B."/>
            <person name="Karthikeyan R."/>
        </authorList>
    </citation>
    <scope>NUCLEOTIDE SEQUENCE [LARGE SCALE GENOMIC DNA]</scope>
    <source>
        <strain evidence="5 6">JR949</strain>
    </source>
</reference>
<keyword evidence="1" id="KW-0805">Transcription regulation</keyword>
<keyword evidence="3" id="KW-0804">Transcription</keyword>
<dbReference type="RefSeq" id="WP_163977628.1">
    <property type="nucleotide sequence ID" value="NZ_JABFOR010000007.1"/>
</dbReference>
<dbReference type="Pfam" id="PF00356">
    <property type="entry name" value="LacI"/>
    <property type="match status" value="1"/>
</dbReference>
<dbReference type="Proteomes" id="UP000552038">
    <property type="component" value="Unassembled WGS sequence"/>
</dbReference>
<evidence type="ECO:0000256" key="3">
    <source>
        <dbReference type="ARBA" id="ARBA00023163"/>
    </source>
</evidence>
<evidence type="ECO:0000256" key="2">
    <source>
        <dbReference type="ARBA" id="ARBA00023125"/>
    </source>
</evidence>
<protein>
    <submittedName>
        <fullName evidence="5">LacI family DNA-binding transcriptional regulator</fullName>
    </submittedName>
</protein>
<keyword evidence="2 5" id="KW-0238">DNA-binding</keyword>
<dbReference type="InterPro" id="IPR028082">
    <property type="entry name" value="Peripla_BP_I"/>
</dbReference>
<name>A0AAP6ZX40_PAEAL</name>
<dbReference type="Gene3D" id="3.40.50.2300">
    <property type="match status" value="2"/>
</dbReference>
<dbReference type="SMART" id="SM00354">
    <property type="entry name" value="HTH_LACI"/>
    <property type="match status" value="1"/>
</dbReference>
<evidence type="ECO:0000259" key="4">
    <source>
        <dbReference type="PROSITE" id="PS50932"/>
    </source>
</evidence>
<dbReference type="AlphaFoldDB" id="A0AAP6ZX40"/>
<dbReference type="SUPFAM" id="SSF53822">
    <property type="entry name" value="Periplasmic binding protein-like I"/>
    <property type="match status" value="1"/>
</dbReference>
<dbReference type="PANTHER" id="PTHR30146">
    <property type="entry name" value="LACI-RELATED TRANSCRIPTIONAL REPRESSOR"/>
    <property type="match status" value="1"/>
</dbReference>
<evidence type="ECO:0000313" key="5">
    <source>
        <dbReference type="EMBL" id="NOJ70520.1"/>
    </source>
</evidence>
<organism evidence="5 6">
    <name type="scientific">Paenibacillus alvei</name>
    <name type="common">Bacillus alvei</name>
    <dbReference type="NCBI Taxonomy" id="44250"/>
    <lineage>
        <taxon>Bacteria</taxon>
        <taxon>Bacillati</taxon>
        <taxon>Bacillota</taxon>
        <taxon>Bacilli</taxon>
        <taxon>Bacillales</taxon>
        <taxon>Paenibacillaceae</taxon>
        <taxon>Paenibacillus</taxon>
    </lineage>
</organism>
<dbReference type="PRINTS" id="PR00036">
    <property type="entry name" value="HTHLACI"/>
</dbReference>
<dbReference type="EMBL" id="JABFOR010000007">
    <property type="protein sequence ID" value="NOJ70520.1"/>
    <property type="molecule type" value="Genomic_DNA"/>
</dbReference>
<gene>
    <name evidence="5" type="ORF">HMI46_08145</name>
</gene>
<dbReference type="InterPro" id="IPR010982">
    <property type="entry name" value="Lambda_DNA-bd_dom_sf"/>
</dbReference>
<dbReference type="PROSITE" id="PS50932">
    <property type="entry name" value="HTH_LACI_2"/>
    <property type="match status" value="1"/>
</dbReference>
<dbReference type="GO" id="GO:0003700">
    <property type="term" value="F:DNA-binding transcription factor activity"/>
    <property type="evidence" value="ECO:0007669"/>
    <property type="project" value="TreeGrafter"/>
</dbReference>
<proteinExistence type="predicted"/>
<dbReference type="InterPro" id="IPR046335">
    <property type="entry name" value="LacI/GalR-like_sensor"/>
</dbReference>
<dbReference type="Pfam" id="PF13377">
    <property type="entry name" value="Peripla_BP_3"/>
    <property type="match status" value="1"/>
</dbReference>
<accession>A0AAP6ZX40</accession>
<dbReference type="SUPFAM" id="SSF47413">
    <property type="entry name" value="lambda repressor-like DNA-binding domains"/>
    <property type="match status" value="1"/>
</dbReference>
<evidence type="ECO:0000313" key="6">
    <source>
        <dbReference type="Proteomes" id="UP000552038"/>
    </source>
</evidence>
<dbReference type="PANTHER" id="PTHR30146:SF149">
    <property type="entry name" value="HTH-TYPE TRANSCRIPTIONAL REGULATOR EBGR"/>
    <property type="match status" value="1"/>
</dbReference>
<comment type="caution">
    <text evidence="5">The sequence shown here is derived from an EMBL/GenBank/DDBJ whole genome shotgun (WGS) entry which is preliminary data.</text>
</comment>
<dbReference type="CDD" id="cd01544">
    <property type="entry name" value="PBP1_GalR"/>
    <property type="match status" value="1"/>
</dbReference>
<dbReference type="CDD" id="cd01392">
    <property type="entry name" value="HTH_LacI"/>
    <property type="match status" value="1"/>
</dbReference>
<sequence>MATLKQIAERAGVSISTVSRVLNFDETLSVSDETRRRIMETTEELGYNKYKRKKRTMEAPEPELWMPTPAPIAEPPAPVQVRASQQTIGIVMTYDKSEELNDPYYLTVRLAIEEAARERGVQLIEVGKKGERSHPAATASGYIVVGPIGSGQLHELQRSASPIVYVDDVPWDRKSDIVTVDLHDAVEQALSHIRALGHERIAYVGGRDVLDGASTADRRETAYEQWMREAGIFDSSLVRVGTFSAEDGYRLTKELIVSSGRGCTAVLAANDSMAIGAIRAIQEQGLRVPEDISVVGFNDIAVAQFMTPALTTVRLHSDCIGDTALELMMERLEKQRSIGKKVMIPTELIVRESCGPASRLR</sequence>
<dbReference type="InterPro" id="IPR000843">
    <property type="entry name" value="HTH_LacI"/>
</dbReference>
<feature type="domain" description="HTH lacI-type" evidence="4">
    <location>
        <begin position="2"/>
        <end position="47"/>
    </location>
</feature>
<evidence type="ECO:0000256" key="1">
    <source>
        <dbReference type="ARBA" id="ARBA00023015"/>
    </source>
</evidence>
<dbReference type="GO" id="GO:0000976">
    <property type="term" value="F:transcription cis-regulatory region binding"/>
    <property type="evidence" value="ECO:0007669"/>
    <property type="project" value="TreeGrafter"/>
</dbReference>
<dbReference type="Gene3D" id="1.10.260.40">
    <property type="entry name" value="lambda repressor-like DNA-binding domains"/>
    <property type="match status" value="1"/>
</dbReference>